<dbReference type="GO" id="GO:0006346">
    <property type="term" value="P:DNA methylation-dependent constitutive heterochromatin formation"/>
    <property type="evidence" value="ECO:0007669"/>
    <property type="project" value="TreeGrafter"/>
</dbReference>
<dbReference type="SMART" id="SM00391">
    <property type="entry name" value="MBD"/>
    <property type="match status" value="1"/>
</dbReference>
<evidence type="ECO:0000256" key="8">
    <source>
        <dbReference type="ARBA" id="ARBA00023242"/>
    </source>
</evidence>
<dbReference type="GO" id="GO:0000122">
    <property type="term" value="P:negative regulation of transcription by RNA polymerase II"/>
    <property type="evidence" value="ECO:0007669"/>
    <property type="project" value="TreeGrafter"/>
</dbReference>
<dbReference type="PROSITE" id="PS50982">
    <property type="entry name" value="MBD"/>
    <property type="match status" value="1"/>
</dbReference>
<evidence type="ECO:0000259" key="10">
    <source>
        <dbReference type="PROSITE" id="PS50982"/>
    </source>
</evidence>
<protein>
    <recommendedName>
        <fullName evidence="10">MBD domain-containing protein</fullName>
    </recommendedName>
</protein>
<sequence length="265" mass="29592">MEKRRTECPGLPPGWTREEVTRKSGLSAGKSDIYYYSPSGKKFRSKPQLTRALDGTLDLTSFDFRTGCMIPRKQKNRHKLRGEGPASNKSASQSKLHLGTTVPIRQTASIFKQPITKVTNHPDNKVKPDPQRVLEPPKQVFWEKRLQGLSASDMAQEMIKAIDLSKLLQGVGPTITGDALLSTIACALHSGSEAITGQLSTGLDNNPAIWLNPKQPLCKPFIVTDEDIWQQEEQVRRVRKRLEEAMMSEAVEHKMAESEWSTDGV</sequence>
<evidence type="ECO:0000256" key="5">
    <source>
        <dbReference type="ARBA" id="ARBA00023015"/>
    </source>
</evidence>
<name>A0A8C4QMQ7_EPTBU</name>
<dbReference type="InterPro" id="IPR025884">
    <property type="entry name" value="MeCpG-bd_2/3_C_dom"/>
</dbReference>
<organism evidence="11 12">
    <name type="scientific">Eptatretus burgeri</name>
    <name type="common">Inshore hagfish</name>
    <dbReference type="NCBI Taxonomy" id="7764"/>
    <lineage>
        <taxon>Eukaryota</taxon>
        <taxon>Metazoa</taxon>
        <taxon>Chordata</taxon>
        <taxon>Craniata</taxon>
        <taxon>Vertebrata</taxon>
        <taxon>Cyclostomata</taxon>
        <taxon>Myxini</taxon>
        <taxon>Myxiniformes</taxon>
        <taxon>Myxinidae</taxon>
        <taxon>Eptatretinae</taxon>
        <taxon>Eptatretus</taxon>
    </lineage>
</organism>
<dbReference type="PANTHER" id="PTHR12396:SF0">
    <property type="entry name" value="METHYL-CPG BINDING DOMAIN PROTEIN-LIKE, ISOFORM C"/>
    <property type="match status" value="1"/>
</dbReference>
<reference evidence="11" key="2">
    <citation type="submission" date="2025-09" db="UniProtKB">
        <authorList>
            <consortium name="Ensembl"/>
        </authorList>
    </citation>
    <scope>IDENTIFICATION</scope>
</reference>
<feature type="region of interest" description="Disordered" evidence="9">
    <location>
        <begin position="70"/>
        <end position="99"/>
    </location>
</feature>
<feature type="compositionally biased region" description="Basic and acidic residues" evidence="9">
    <location>
        <begin position="120"/>
        <end position="132"/>
    </location>
</feature>
<dbReference type="InterPro" id="IPR016177">
    <property type="entry name" value="DNA-bd_dom_sf"/>
</dbReference>
<dbReference type="Pfam" id="PF01429">
    <property type="entry name" value="MBD"/>
    <property type="match status" value="1"/>
</dbReference>
<evidence type="ECO:0000256" key="7">
    <source>
        <dbReference type="ARBA" id="ARBA00023163"/>
    </source>
</evidence>
<keyword evidence="8" id="KW-0539">Nucleus</keyword>
<dbReference type="Pfam" id="PF14048">
    <property type="entry name" value="MBD_C"/>
    <property type="match status" value="1"/>
</dbReference>
<keyword evidence="7" id="KW-0804">Transcription</keyword>
<dbReference type="InterPro" id="IPR032343">
    <property type="entry name" value="MBD2/MBD3_p55-bd"/>
</dbReference>
<dbReference type="Gene3D" id="3.30.890.10">
    <property type="entry name" value="Methyl-cpg-binding Protein 2, Chain A"/>
    <property type="match status" value="1"/>
</dbReference>
<evidence type="ECO:0000313" key="12">
    <source>
        <dbReference type="Proteomes" id="UP000694388"/>
    </source>
</evidence>
<keyword evidence="12" id="KW-1185">Reference proteome</keyword>
<dbReference type="Pfam" id="PF16564">
    <property type="entry name" value="MBDa"/>
    <property type="match status" value="1"/>
</dbReference>
<dbReference type="SUPFAM" id="SSF54171">
    <property type="entry name" value="DNA-binding domain"/>
    <property type="match status" value="1"/>
</dbReference>
<dbReference type="FunFam" id="3.30.890.10:FF:000003">
    <property type="entry name" value="methyl-CpG-binding domain protein 2"/>
    <property type="match status" value="1"/>
</dbReference>
<keyword evidence="5" id="KW-0805">Transcription regulation</keyword>
<feature type="domain" description="MBD" evidence="10">
    <location>
        <begin position="1"/>
        <end position="69"/>
    </location>
</feature>
<dbReference type="GO" id="GO:0000785">
    <property type="term" value="C:chromatin"/>
    <property type="evidence" value="ECO:0007669"/>
    <property type="project" value="UniProtKB-ARBA"/>
</dbReference>
<evidence type="ECO:0000256" key="2">
    <source>
        <dbReference type="ARBA" id="ARBA00004286"/>
    </source>
</evidence>
<dbReference type="OMA" id="SGKMPHR"/>
<dbReference type="InterPro" id="IPR001739">
    <property type="entry name" value="Methyl_CpG_DNA-bd"/>
</dbReference>
<proteinExistence type="predicted"/>
<evidence type="ECO:0000256" key="1">
    <source>
        <dbReference type="ARBA" id="ARBA00004123"/>
    </source>
</evidence>
<evidence type="ECO:0000256" key="4">
    <source>
        <dbReference type="ARBA" id="ARBA00022553"/>
    </source>
</evidence>
<keyword evidence="6" id="KW-0238">DNA-binding</keyword>
<dbReference type="CDD" id="cd01396">
    <property type="entry name" value="MeCP2_MBD"/>
    <property type="match status" value="1"/>
</dbReference>
<comment type="subcellular location">
    <subcellularLocation>
        <location evidence="2">Chromosome</location>
    </subcellularLocation>
    <subcellularLocation>
        <location evidence="1">Nucleus</location>
    </subcellularLocation>
</comment>
<dbReference type="GeneTree" id="ENSGT00950000183005"/>
<evidence type="ECO:0000256" key="6">
    <source>
        <dbReference type="ARBA" id="ARBA00023125"/>
    </source>
</evidence>
<reference evidence="11" key="1">
    <citation type="submission" date="2025-08" db="UniProtKB">
        <authorList>
            <consortium name="Ensembl"/>
        </authorList>
    </citation>
    <scope>IDENTIFICATION</scope>
</reference>
<accession>A0A8C4QMQ7</accession>
<dbReference type="GO" id="GO:0008327">
    <property type="term" value="F:methyl-CpG binding"/>
    <property type="evidence" value="ECO:0007669"/>
    <property type="project" value="TreeGrafter"/>
</dbReference>
<evidence type="ECO:0000313" key="11">
    <source>
        <dbReference type="Ensembl" id="ENSEBUP00000017743.1"/>
    </source>
</evidence>
<dbReference type="AlphaFoldDB" id="A0A8C4QMQ7"/>
<keyword evidence="4" id="KW-0597">Phosphoprotein</keyword>
<dbReference type="PANTHER" id="PTHR12396">
    <property type="entry name" value="METHYL-CPG BINDING PROTEIN, MBD"/>
    <property type="match status" value="1"/>
</dbReference>
<dbReference type="Proteomes" id="UP000694388">
    <property type="component" value="Unplaced"/>
</dbReference>
<feature type="region of interest" description="Disordered" evidence="9">
    <location>
        <begin position="113"/>
        <end position="132"/>
    </location>
</feature>
<dbReference type="Ensembl" id="ENSEBUT00000018319.1">
    <property type="protein sequence ID" value="ENSEBUP00000017743.1"/>
    <property type="gene ID" value="ENSEBUG00000011092.1"/>
</dbReference>
<dbReference type="GO" id="GO:0000118">
    <property type="term" value="C:histone deacetylase complex"/>
    <property type="evidence" value="ECO:0007669"/>
    <property type="project" value="UniProtKB-ARBA"/>
</dbReference>
<keyword evidence="3" id="KW-0158">Chromosome</keyword>
<evidence type="ECO:0000256" key="3">
    <source>
        <dbReference type="ARBA" id="ARBA00022454"/>
    </source>
</evidence>
<feature type="region of interest" description="Disordered" evidence="9">
    <location>
        <begin position="1"/>
        <end position="23"/>
    </location>
</feature>
<evidence type="ECO:0000256" key="9">
    <source>
        <dbReference type="SAM" id="MobiDB-lite"/>
    </source>
</evidence>